<comment type="caution">
    <text evidence="1">The sequence shown here is derived from an EMBL/GenBank/DDBJ whole genome shotgun (WGS) entry which is preliminary data.</text>
</comment>
<sequence>MVVTVVCFGFLPRSDETWGLGPGSREESPLSVFASLVVVTTSSRTEFPTVSGSVGGDRENRVLGMGQGRVLRSLHTPSHSPFSPLLPLSCFLAVSQSFGGVCGIRAEAVSSRLCRGRDRVAWSEEEVAIPM</sequence>
<accession>A0A843THF9</accession>
<dbReference type="Proteomes" id="UP000652761">
    <property type="component" value="Unassembled WGS sequence"/>
</dbReference>
<organism evidence="1 2">
    <name type="scientific">Colocasia esculenta</name>
    <name type="common">Wild taro</name>
    <name type="synonym">Arum esculentum</name>
    <dbReference type="NCBI Taxonomy" id="4460"/>
    <lineage>
        <taxon>Eukaryota</taxon>
        <taxon>Viridiplantae</taxon>
        <taxon>Streptophyta</taxon>
        <taxon>Embryophyta</taxon>
        <taxon>Tracheophyta</taxon>
        <taxon>Spermatophyta</taxon>
        <taxon>Magnoliopsida</taxon>
        <taxon>Liliopsida</taxon>
        <taxon>Araceae</taxon>
        <taxon>Aroideae</taxon>
        <taxon>Colocasieae</taxon>
        <taxon>Colocasia</taxon>
    </lineage>
</organism>
<gene>
    <name evidence="1" type="ORF">Taro_004151</name>
</gene>
<proteinExistence type="predicted"/>
<evidence type="ECO:0000313" key="2">
    <source>
        <dbReference type="Proteomes" id="UP000652761"/>
    </source>
</evidence>
<dbReference type="AlphaFoldDB" id="A0A843THF9"/>
<reference evidence="1" key="1">
    <citation type="submission" date="2017-07" db="EMBL/GenBank/DDBJ databases">
        <title>Taro Niue Genome Assembly and Annotation.</title>
        <authorList>
            <person name="Atibalentja N."/>
            <person name="Keating K."/>
            <person name="Fields C.J."/>
        </authorList>
    </citation>
    <scope>NUCLEOTIDE SEQUENCE</scope>
    <source>
        <strain evidence="1">Niue_2</strain>
        <tissue evidence="1">Leaf</tissue>
    </source>
</reference>
<evidence type="ECO:0000313" key="1">
    <source>
        <dbReference type="EMBL" id="MQL71842.1"/>
    </source>
</evidence>
<name>A0A843THF9_COLES</name>
<protein>
    <submittedName>
        <fullName evidence="1">Uncharacterized protein</fullName>
    </submittedName>
</protein>
<keyword evidence="2" id="KW-1185">Reference proteome</keyword>
<dbReference type="EMBL" id="NMUH01000111">
    <property type="protein sequence ID" value="MQL71842.1"/>
    <property type="molecule type" value="Genomic_DNA"/>
</dbReference>